<dbReference type="RefSeq" id="WP_394164104.1">
    <property type="nucleotide sequence ID" value="NZ_JBHGCJ010000012.1"/>
</dbReference>
<dbReference type="SUPFAM" id="SSF52540">
    <property type="entry name" value="P-loop containing nucleoside triphosphate hydrolases"/>
    <property type="match status" value="1"/>
</dbReference>
<feature type="domain" description="Type VI secretion system IcmF C-terminal" evidence="2">
    <location>
        <begin position="1066"/>
        <end position="1170"/>
    </location>
</feature>
<proteinExistence type="predicted"/>
<feature type="transmembrane region" description="Helical" evidence="1">
    <location>
        <begin position="463"/>
        <end position="484"/>
    </location>
</feature>
<keyword evidence="6" id="KW-1185">Reference proteome</keyword>
<feature type="transmembrane region" description="Helical" evidence="1">
    <location>
        <begin position="59"/>
        <end position="79"/>
    </location>
</feature>
<dbReference type="PANTHER" id="PTHR36153">
    <property type="entry name" value="INNER MEMBRANE PROTEIN-RELATED"/>
    <property type="match status" value="1"/>
</dbReference>
<evidence type="ECO:0000259" key="4">
    <source>
        <dbReference type="Pfam" id="PF14331"/>
    </source>
</evidence>
<dbReference type="EMBL" id="JBHGCJ010000012">
    <property type="protein sequence ID" value="MFG6110532.1"/>
    <property type="molecule type" value="Genomic_DNA"/>
</dbReference>
<evidence type="ECO:0000256" key="1">
    <source>
        <dbReference type="SAM" id="Phobius"/>
    </source>
</evidence>
<dbReference type="InterPro" id="IPR027417">
    <property type="entry name" value="P-loop_NTPase"/>
</dbReference>
<feature type="domain" description="Type VI secretion system component TssM1 N-terminal" evidence="4">
    <location>
        <begin position="214"/>
        <end position="468"/>
    </location>
</feature>
<evidence type="ECO:0000259" key="3">
    <source>
        <dbReference type="Pfam" id="PF06761"/>
    </source>
</evidence>
<dbReference type="PANTHER" id="PTHR36153:SF5">
    <property type="entry name" value="EXPORTED PROTEIN"/>
    <property type="match status" value="1"/>
</dbReference>
<dbReference type="InterPro" id="IPR010623">
    <property type="entry name" value="IcmF_C"/>
</dbReference>
<gene>
    <name evidence="5" type="primary">tssM</name>
    <name evidence="5" type="ORF">ACEU0G_000409</name>
</gene>
<reference evidence="5 6" key="1">
    <citation type="submission" date="2024-09" db="EMBL/GenBank/DDBJ databases">
        <authorList>
            <consortium name="All-Russian atlas of soil microorganisms"/>
            <consortium name="as a basis for the search for new antimicrobial producers and enzymes with unique properties"/>
            <person name="Sokolova E.A."/>
            <person name="Voronina E.N."/>
        </authorList>
    </citation>
    <scope>NUCLEOTIDE SEQUENCE [LARGE SCALE GENOMIC DNA]</scope>
    <source>
        <strain evidence="5 6">AF-22b-331.1</strain>
    </source>
</reference>
<keyword evidence="1" id="KW-0812">Transmembrane</keyword>
<dbReference type="Proteomes" id="UP001605261">
    <property type="component" value="Unassembled WGS sequence"/>
</dbReference>
<dbReference type="NCBIfam" id="TIGR03348">
    <property type="entry name" value="VI_IcmF"/>
    <property type="match status" value="1"/>
</dbReference>
<dbReference type="InterPro" id="IPR025743">
    <property type="entry name" value="TssM1_N"/>
</dbReference>
<evidence type="ECO:0000313" key="5">
    <source>
        <dbReference type="EMBL" id="MFG6110532.1"/>
    </source>
</evidence>
<name>A0ABW7D1V0_9GAMM</name>
<keyword evidence="1" id="KW-1133">Transmembrane helix</keyword>
<dbReference type="Pfam" id="PF14331">
    <property type="entry name" value="IcmF-related_N"/>
    <property type="match status" value="1"/>
</dbReference>
<evidence type="ECO:0000259" key="2">
    <source>
        <dbReference type="Pfam" id="PF06744"/>
    </source>
</evidence>
<feature type="transmembrane region" description="Helical" evidence="1">
    <location>
        <begin position="21"/>
        <end position="44"/>
    </location>
</feature>
<dbReference type="CDD" id="cd00882">
    <property type="entry name" value="Ras_like_GTPase"/>
    <property type="match status" value="1"/>
</dbReference>
<evidence type="ECO:0000313" key="6">
    <source>
        <dbReference type="Proteomes" id="UP001605261"/>
    </source>
</evidence>
<sequence>MSVKLGGFNRARSAWRAISRHLKNAAPVLLLLGLALVMVALWWLGPQWQWKDEKPLSPLSVRLALSVFLLLIPVVAWAWGTHTRYRRLQDEQLRREAAVADPLQGFEAAQERALDDALEMLRQNLHTRDYLYKLPWYVVIGQENAGKTSFINRSNQSFSLTSVTKAGKRPSRGIESPLKIDWWISNDAVLIDPAGELISQQDVEQSELHPDLPRRLWTHFVGWLGRSRARRPLNGAILIVDLATLLTQTASDRLALAVLIRARLRELMEQLGTRLPIYVVLSKFDLVRGFDAFFAGLPRAARENSLGFTCTLSSVDDFDAWIEELSQQYDTFVSNLNEQVFDAMAAKADLAEREDVFVFARQMAGVKPALFTFLSEIFESDRYSTPALVRGMYFSSVYQQGVPANAFVNAAATSYGVTPAVSRALPIGRATTYFTDRLFQRIVYPEAGLAGDNISVLRGKRRLLWVSSGVVAAGCVVVIAGWHYHYTENRQQAYAVLDKTQAYSGRQVDQRLDPTGRNLLAPLNQIRDAVAVFDDYRAAWPLVSGMGLYQGRTIGPKVDAAYMRLLGQRFLPQLGIGVMERLSAAEPGSDERLAALRVFRMIEDRDNRNPALVEGWMARQWQEAFPADGATQGQLMRHLDYAMKYVDTDLPQYRQMVAEVQAELRQVPLPQRVYATMKRDASAVLPAPLDLHGEIGPVFDILYRQPEPAAAQAGASAANPLRIDRLLTGKGFKDYFAVNSKDLTRLALIDQWTLGYRAGLKYSDEDSRQLTAQVRDLYTADYIATWRQGLNGLTVTDFRDVDHAVLVLENVTRTAQPLQRLLETVDRNTRIFAPLTAGTPAAVAEAEKKLAEDPDRLQAARIEREFASLAGLLAAKGDQPAYLDETSRAVLALYDYMKTVQNSPDRGQAALNAVVGHFKLEGTDPIFTLKRMSNGLPEPLNRQVGKLADESAKVLMVEALRELEKRWDQQVYGFYQERLAGRYPLNPASAQNIALQDFDAFFGPQGRLQVFYDSYLKLFFEDNYQALYSESQGDYLVNAQVREQLMAAQRIREAFFDNRGALGLQFTVQPLALSADQLNSVLNVDGQLVSYAHGPHMATGLIWPNALREGVESKVTVVGAAGSTRAIRFQGPWAWFRLLSQAQLNGTTASSVDVSFKAGEGSVRYRITADKPVNPFTQRIFNGFVLPRTLLRAGVQATESKPTQ</sequence>
<dbReference type="InterPro" id="IPR053156">
    <property type="entry name" value="T6SS_TssM-like"/>
</dbReference>
<keyword evidence="1" id="KW-0472">Membrane</keyword>
<dbReference type="Gene3D" id="3.40.50.300">
    <property type="entry name" value="P-loop containing nucleotide triphosphate hydrolases"/>
    <property type="match status" value="1"/>
</dbReference>
<dbReference type="InterPro" id="IPR009612">
    <property type="entry name" value="IcmF-rel"/>
</dbReference>
<dbReference type="Pfam" id="PF06761">
    <property type="entry name" value="IcmF-related"/>
    <property type="match status" value="1"/>
</dbReference>
<accession>A0ABW7D1V0</accession>
<dbReference type="Pfam" id="PF06744">
    <property type="entry name" value="IcmF_C"/>
    <property type="match status" value="1"/>
</dbReference>
<organism evidence="5 6">
    <name type="scientific">Stenotrophomonas nematodicola</name>
    <dbReference type="NCBI Taxonomy" id="2656746"/>
    <lineage>
        <taxon>Bacteria</taxon>
        <taxon>Pseudomonadati</taxon>
        <taxon>Pseudomonadota</taxon>
        <taxon>Gammaproteobacteria</taxon>
        <taxon>Lysobacterales</taxon>
        <taxon>Lysobacteraceae</taxon>
        <taxon>Stenotrophomonas</taxon>
    </lineage>
</organism>
<comment type="caution">
    <text evidence="5">The sequence shown here is derived from an EMBL/GenBank/DDBJ whole genome shotgun (WGS) entry which is preliminary data.</text>
</comment>
<protein>
    <submittedName>
        <fullName evidence="5">Type VI secretion system membrane subunit TssM</fullName>
    </submittedName>
</protein>
<dbReference type="InterPro" id="IPR017731">
    <property type="entry name" value="TssM1-like"/>
</dbReference>
<feature type="domain" description="IcmF-related" evidence="3">
    <location>
        <begin position="520"/>
        <end position="830"/>
    </location>
</feature>